<gene>
    <name evidence="1" type="ORF">G6011_09608</name>
</gene>
<dbReference type="Proteomes" id="UP001199106">
    <property type="component" value="Unassembled WGS sequence"/>
</dbReference>
<name>A0AAD4FBR7_9PLEO</name>
<dbReference type="AlphaFoldDB" id="A0AAD4FBR7"/>
<organism evidence="1 2">
    <name type="scientific">Alternaria panax</name>
    <dbReference type="NCBI Taxonomy" id="48097"/>
    <lineage>
        <taxon>Eukaryota</taxon>
        <taxon>Fungi</taxon>
        <taxon>Dikarya</taxon>
        <taxon>Ascomycota</taxon>
        <taxon>Pezizomycotina</taxon>
        <taxon>Dothideomycetes</taxon>
        <taxon>Pleosporomycetidae</taxon>
        <taxon>Pleosporales</taxon>
        <taxon>Pleosporineae</taxon>
        <taxon>Pleosporaceae</taxon>
        <taxon>Alternaria</taxon>
        <taxon>Alternaria sect. Panax</taxon>
    </lineage>
</organism>
<dbReference type="EMBL" id="JAANER010000008">
    <property type="protein sequence ID" value="KAG9186500.1"/>
    <property type="molecule type" value="Genomic_DNA"/>
</dbReference>
<accession>A0AAD4FBR7</accession>
<dbReference type="PANTHER" id="PTHR42820:SF1">
    <property type="entry name" value="SHORT-CHAIN DEHYDROGENASE_REDUCTASE FAMILY PROTEIN"/>
    <property type="match status" value="1"/>
</dbReference>
<proteinExistence type="predicted"/>
<dbReference type="Gene3D" id="3.40.50.720">
    <property type="entry name" value="NAD(P)-binding Rossmann-like Domain"/>
    <property type="match status" value="1"/>
</dbReference>
<dbReference type="CDD" id="cd05233">
    <property type="entry name" value="SDR_c"/>
    <property type="match status" value="1"/>
</dbReference>
<dbReference type="InterPro" id="IPR036291">
    <property type="entry name" value="NAD(P)-bd_dom_sf"/>
</dbReference>
<dbReference type="PRINTS" id="PR00080">
    <property type="entry name" value="SDRFAMILY"/>
</dbReference>
<comment type="caution">
    <text evidence="1">The sequence shown here is derived from an EMBL/GenBank/DDBJ whole genome shotgun (WGS) entry which is preliminary data.</text>
</comment>
<keyword evidence="2" id="KW-1185">Reference proteome</keyword>
<dbReference type="PANTHER" id="PTHR42820">
    <property type="entry name" value="SHORT-CHAIN DEHYDROGENASE REDUCTASE"/>
    <property type="match status" value="1"/>
</dbReference>
<sequence length="158" mass="16925">MVSLGDNKIEEVAKLSKELGPNAQWRMVDVTNERTVESWIRYALLNWGKESIDGAVNLAATSGENAPVTHHDNDNYKKVFAVNVEGMFMCMSAELRRMRPASEGRQGGSIVNAASTAGLVGKEGCSVYCASTHAVIGLTKAAAREQSSTGIRINAIAP</sequence>
<dbReference type="Pfam" id="PF00106">
    <property type="entry name" value="adh_short"/>
    <property type="match status" value="1"/>
</dbReference>
<dbReference type="SUPFAM" id="SSF51735">
    <property type="entry name" value="NAD(P)-binding Rossmann-fold domains"/>
    <property type="match status" value="1"/>
</dbReference>
<protein>
    <recommendedName>
        <fullName evidence="3">NAD(P)-binding protein</fullName>
    </recommendedName>
</protein>
<evidence type="ECO:0000313" key="2">
    <source>
        <dbReference type="Proteomes" id="UP001199106"/>
    </source>
</evidence>
<dbReference type="InterPro" id="IPR002347">
    <property type="entry name" value="SDR_fam"/>
</dbReference>
<evidence type="ECO:0000313" key="1">
    <source>
        <dbReference type="EMBL" id="KAG9186500.1"/>
    </source>
</evidence>
<dbReference type="PRINTS" id="PR00081">
    <property type="entry name" value="GDHRDH"/>
</dbReference>
<evidence type="ECO:0008006" key="3">
    <source>
        <dbReference type="Google" id="ProtNLM"/>
    </source>
</evidence>
<reference evidence="1" key="1">
    <citation type="submission" date="2021-07" db="EMBL/GenBank/DDBJ databases">
        <title>Genome Resource of American Ginseng Black Spot Pathogen Alternaria panax.</title>
        <authorList>
            <person name="Qiu C."/>
            <person name="Wang W."/>
            <person name="Liu Z."/>
        </authorList>
    </citation>
    <scope>NUCLEOTIDE SEQUENCE</scope>
    <source>
        <strain evidence="1">BNCC115425</strain>
    </source>
</reference>